<name>A0ABP3SKB2_9ACTN</name>
<feature type="region of interest" description="Disordered" evidence="1">
    <location>
        <begin position="1"/>
        <end position="29"/>
    </location>
</feature>
<evidence type="ECO:0000313" key="2">
    <source>
        <dbReference type="EMBL" id="GAA0638541.1"/>
    </source>
</evidence>
<proteinExistence type="predicted"/>
<reference evidence="3" key="1">
    <citation type="journal article" date="2019" name="Int. J. Syst. Evol. Microbiol.">
        <title>The Global Catalogue of Microorganisms (GCM) 10K type strain sequencing project: providing services to taxonomists for standard genome sequencing and annotation.</title>
        <authorList>
            <consortium name="The Broad Institute Genomics Platform"/>
            <consortium name="The Broad Institute Genome Sequencing Center for Infectious Disease"/>
            <person name="Wu L."/>
            <person name="Ma J."/>
        </authorList>
    </citation>
    <scope>NUCLEOTIDE SEQUENCE [LARGE SCALE GENOMIC DNA]</scope>
    <source>
        <strain evidence="3">JCM 10367</strain>
    </source>
</reference>
<protein>
    <submittedName>
        <fullName evidence="2">Uncharacterized protein</fullName>
    </submittedName>
</protein>
<keyword evidence="3" id="KW-1185">Reference proteome</keyword>
<feature type="compositionally biased region" description="Basic and acidic residues" evidence="1">
    <location>
        <begin position="107"/>
        <end position="138"/>
    </location>
</feature>
<gene>
    <name evidence="2" type="ORF">GCM10009535_13890</name>
</gene>
<accession>A0ABP3SKB2</accession>
<comment type="caution">
    <text evidence="2">The sequence shown here is derived from an EMBL/GenBank/DDBJ whole genome shotgun (WGS) entry which is preliminary data.</text>
</comment>
<organism evidence="2 3">
    <name type="scientific">Streptomyces thermocarboxydovorans</name>
    <dbReference type="NCBI Taxonomy" id="59298"/>
    <lineage>
        <taxon>Bacteria</taxon>
        <taxon>Bacillati</taxon>
        <taxon>Actinomycetota</taxon>
        <taxon>Actinomycetes</taxon>
        <taxon>Kitasatosporales</taxon>
        <taxon>Streptomycetaceae</taxon>
        <taxon>Streptomyces</taxon>
    </lineage>
</organism>
<dbReference type="Proteomes" id="UP001500724">
    <property type="component" value="Unassembled WGS sequence"/>
</dbReference>
<feature type="region of interest" description="Disordered" evidence="1">
    <location>
        <begin position="81"/>
        <end position="165"/>
    </location>
</feature>
<evidence type="ECO:0000256" key="1">
    <source>
        <dbReference type="SAM" id="MobiDB-lite"/>
    </source>
</evidence>
<evidence type="ECO:0000313" key="3">
    <source>
        <dbReference type="Proteomes" id="UP001500724"/>
    </source>
</evidence>
<sequence>MGVMLGESWGAGDSKTAADQHKRTQPPASCRGLLSCGDQATCRATSSQVLPYVGATAADVKALAGIVVTVERAGKTGRPATVFSLRDDTSRHAVPQPARTYSNKNPDTSRHAEAQPASAEREQNRARVVRLDAYRVEPKQAASEAEQQPKGPEPLTDFNPFRALL</sequence>
<dbReference type="EMBL" id="BAAAGU010000010">
    <property type="protein sequence ID" value="GAA0638541.1"/>
    <property type="molecule type" value="Genomic_DNA"/>
</dbReference>